<keyword evidence="7" id="KW-1185">Reference proteome</keyword>
<dbReference type="Proteomes" id="UP001564760">
    <property type="component" value="Unassembled WGS sequence"/>
</dbReference>
<keyword evidence="1" id="KW-0547">Nucleotide-binding</keyword>
<sequence>MILTSQQQLVVDADGNFLLLACPGSGKTRSAAERTARLVRMPGVKVAACSYTNVGAERLGAVLANDLGIVLSHNNFLGTIHKFLLRHVVHPFAHLLGAERGPFIHEGDSWPQVRVYNDNVQRIGIHCFRRTPDGGLVVTDKPRTVRGASDEIVASVRQEVLRRKGDIFRRAGLLTADDAM</sequence>
<dbReference type="SUPFAM" id="SSF52540">
    <property type="entry name" value="P-loop containing nucleoside triphosphate hydrolases"/>
    <property type="match status" value="1"/>
</dbReference>
<evidence type="ECO:0000313" key="7">
    <source>
        <dbReference type="Proteomes" id="UP001564760"/>
    </source>
</evidence>
<evidence type="ECO:0000256" key="4">
    <source>
        <dbReference type="ARBA" id="ARBA00022840"/>
    </source>
</evidence>
<feature type="domain" description="UvrD-like helicase ATP-binding" evidence="5">
    <location>
        <begin position="5"/>
        <end position="90"/>
    </location>
</feature>
<evidence type="ECO:0000256" key="1">
    <source>
        <dbReference type="ARBA" id="ARBA00022741"/>
    </source>
</evidence>
<dbReference type="EMBL" id="JBGEDP010000001">
    <property type="protein sequence ID" value="MEY8017679.1"/>
    <property type="molecule type" value="Genomic_DNA"/>
</dbReference>
<proteinExistence type="predicted"/>
<comment type="caution">
    <text evidence="6">The sequence shown here is derived from an EMBL/GenBank/DDBJ whole genome shotgun (WGS) entry which is preliminary data.</text>
</comment>
<dbReference type="RefSeq" id="WP_369739982.1">
    <property type="nucleotide sequence ID" value="NZ_JBGEDP010000001.1"/>
</dbReference>
<protein>
    <submittedName>
        <fullName evidence="6">UvrD-helicase domain-containing protein</fullName>
    </submittedName>
</protein>
<dbReference type="InterPro" id="IPR014016">
    <property type="entry name" value="UvrD-like_ATP-bd"/>
</dbReference>
<evidence type="ECO:0000313" key="6">
    <source>
        <dbReference type="EMBL" id="MEY8017679.1"/>
    </source>
</evidence>
<gene>
    <name evidence="6" type="ORF">AB8998_23235</name>
</gene>
<keyword evidence="3" id="KW-0347">Helicase</keyword>
<accession>A0ABV4C560</accession>
<dbReference type="Gene3D" id="3.40.50.300">
    <property type="entry name" value="P-loop containing nucleotide triphosphate hydrolases"/>
    <property type="match status" value="1"/>
</dbReference>
<evidence type="ECO:0000256" key="2">
    <source>
        <dbReference type="ARBA" id="ARBA00022801"/>
    </source>
</evidence>
<evidence type="ECO:0000259" key="5">
    <source>
        <dbReference type="Pfam" id="PF00580"/>
    </source>
</evidence>
<organism evidence="6 7">
    <name type="scientific">Mycobacterium servetii</name>
    <dbReference type="NCBI Taxonomy" id="3237418"/>
    <lineage>
        <taxon>Bacteria</taxon>
        <taxon>Bacillati</taxon>
        <taxon>Actinomycetota</taxon>
        <taxon>Actinomycetes</taxon>
        <taxon>Mycobacteriales</taxon>
        <taxon>Mycobacteriaceae</taxon>
        <taxon>Mycobacterium</taxon>
    </lineage>
</organism>
<keyword evidence="4" id="KW-0067">ATP-binding</keyword>
<dbReference type="InterPro" id="IPR027417">
    <property type="entry name" value="P-loop_NTPase"/>
</dbReference>
<reference evidence="6 7" key="1">
    <citation type="submission" date="2024-08" db="EMBL/GenBank/DDBJ databases">
        <title>Mycobacterium servetensis sp. nov., a novel rapid-growing mycobacterial species recovered from a human patient in Zaragoza, Spain.</title>
        <authorList>
            <person name="Tristancho-Baro A.I."/>
            <person name="Buenestado-Serrano S."/>
            <person name="Garcia De Viedma D."/>
            <person name="Milagro-Beamonte A."/>
            <person name="Burillo N."/>
            <person name="Sanz S."/>
            <person name="Lopez-Calleja A.I."/>
            <person name="Penas-Utrilla D."/>
            <person name="Guardingo M."/>
            <person name="Garcia M.J."/>
            <person name="Vinuelas-Bayon J."/>
        </authorList>
    </citation>
    <scope>NUCLEOTIDE SEQUENCE [LARGE SCALE GENOMIC DNA]</scope>
    <source>
        <strain evidence="7">HUMS_12744610</strain>
    </source>
</reference>
<dbReference type="Pfam" id="PF00580">
    <property type="entry name" value="UvrD-helicase"/>
    <property type="match status" value="1"/>
</dbReference>
<evidence type="ECO:0000256" key="3">
    <source>
        <dbReference type="ARBA" id="ARBA00022806"/>
    </source>
</evidence>
<keyword evidence="2" id="KW-0378">Hydrolase</keyword>
<name>A0ABV4C560_9MYCO</name>